<evidence type="ECO:0000313" key="2">
    <source>
        <dbReference type="EMBL" id="TSJ44150.1"/>
    </source>
</evidence>
<comment type="caution">
    <text evidence="2">The sequence shown here is derived from an EMBL/GenBank/DDBJ whole genome shotgun (WGS) entry which is preliminary data.</text>
</comment>
<dbReference type="AlphaFoldDB" id="A0A556MW40"/>
<name>A0A556MW40_9SPHI</name>
<dbReference type="Proteomes" id="UP000318733">
    <property type="component" value="Unassembled WGS sequence"/>
</dbReference>
<keyword evidence="1" id="KW-0472">Membrane</keyword>
<feature type="transmembrane region" description="Helical" evidence="1">
    <location>
        <begin position="37"/>
        <end position="60"/>
    </location>
</feature>
<reference evidence="2 3" key="1">
    <citation type="submission" date="2019-07" db="EMBL/GenBank/DDBJ databases">
        <authorList>
            <person name="Huq M.A."/>
        </authorList>
    </citation>
    <scope>NUCLEOTIDE SEQUENCE [LARGE SCALE GENOMIC DNA]</scope>
    <source>
        <strain evidence="2 3">MAH-19</strain>
    </source>
</reference>
<evidence type="ECO:0000256" key="1">
    <source>
        <dbReference type="SAM" id="Phobius"/>
    </source>
</evidence>
<proteinExistence type="predicted"/>
<keyword evidence="3" id="KW-1185">Reference proteome</keyword>
<feature type="transmembrane region" description="Helical" evidence="1">
    <location>
        <begin position="12"/>
        <end position="31"/>
    </location>
</feature>
<sequence>MKAFILRRETISYFLMSVSGFFTFYTFFRLMQLFANHFIGAAALLYLVPMFVASSIAWLYSLKLVKAA</sequence>
<evidence type="ECO:0000313" key="3">
    <source>
        <dbReference type="Proteomes" id="UP000318733"/>
    </source>
</evidence>
<dbReference type="EMBL" id="VLPK01000001">
    <property type="protein sequence ID" value="TSJ44150.1"/>
    <property type="molecule type" value="Genomic_DNA"/>
</dbReference>
<protein>
    <submittedName>
        <fullName evidence="2">Uncharacterized protein</fullName>
    </submittedName>
</protein>
<keyword evidence="1" id="KW-0812">Transmembrane</keyword>
<dbReference type="RefSeq" id="WP_144247714.1">
    <property type="nucleotide sequence ID" value="NZ_VLPK01000001.1"/>
</dbReference>
<organism evidence="2 3">
    <name type="scientific">Mucilaginibacter corticis</name>
    <dbReference type="NCBI Taxonomy" id="2597670"/>
    <lineage>
        <taxon>Bacteria</taxon>
        <taxon>Pseudomonadati</taxon>
        <taxon>Bacteroidota</taxon>
        <taxon>Sphingobacteriia</taxon>
        <taxon>Sphingobacteriales</taxon>
        <taxon>Sphingobacteriaceae</taxon>
        <taxon>Mucilaginibacter</taxon>
    </lineage>
</organism>
<keyword evidence="1" id="KW-1133">Transmembrane helix</keyword>
<gene>
    <name evidence="2" type="ORF">FO440_08255</name>
</gene>
<accession>A0A556MW40</accession>